<accession>A0A8T2KXQ2</accession>
<dbReference type="PANTHER" id="PTHR45153">
    <property type="entry name" value="TETRATRICOPEPTIDE REPEAT PROTEIN 16"/>
    <property type="match status" value="1"/>
</dbReference>
<reference evidence="3 4" key="1">
    <citation type="submission" date="2021-07" db="EMBL/GenBank/DDBJ databases">
        <authorList>
            <person name="Imarazene B."/>
            <person name="Zahm M."/>
            <person name="Klopp C."/>
            <person name="Cabau C."/>
            <person name="Beille S."/>
            <person name="Jouanno E."/>
            <person name="Castinel A."/>
            <person name="Lluch J."/>
            <person name="Gil L."/>
            <person name="Kuchtly C."/>
            <person name="Lopez Roques C."/>
            <person name="Donnadieu C."/>
            <person name="Parrinello H."/>
            <person name="Journot L."/>
            <person name="Du K."/>
            <person name="Schartl M."/>
            <person name="Retaux S."/>
            <person name="Guiguen Y."/>
        </authorList>
    </citation>
    <scope>NUCLEOTIDE SEQUENCE [LARGE SCALE GENOMIC DNA]</scope>
    <source>
        <strain evidence="3">Pach_M1</strain>
        <tissue evidence="3">Testis</tissue>
    </source>
</reference>
<dbReference type="Pfam" id="PF13181">
    <property type="entry name" value="TPR_8"/>
    <property type="match status" value="2"/>
</dbReference>
<organism evidence="3 4">
    <name type="scientific">Astyanax mexicanus</name>
    <name type="common">Blind cave fish</name>
    <name type="synonym">Astyanax fasciatus mexicanus</name>
    <dbReference type="NCBI Taxonomy" id="7994"/>
    <lineage>
        <taxon>Eukaryota</taxon>
        <taxon>Metazoa</taxon>
        <taxon>Chordata</taxon>
        <taxon>Craniata</taxon>
        <taxon>Vertebrata</taxon>
        <taxon>Euteleostomi</taxon>
        <taxon>Actinopterygii</taxon>
        <taxon>Neopterygii</taxon>
        <taxon>Teleostei</taxon>
        <taxon>Ostariophysi</taxon>
        <taxon>Characiformes</taxon>
        <taxon>Characoidei</taxon>
        <taxon>Acestrorhamphidae</taxon>
        <taxon>Acestrorhamphinae</taxon>
        <taxon>Astyanax</taxon>
    </lineage>
</organism>
<sequence>MSTQDLSEVEASGSGPVTTFRESAIQKLFGSSSILLSPELKCDRPHVCGGLIIQNKASSHYEAGMEAVLQLQLEKAVTCFSKAITLRPEQTQLYVERAEVYLQLCDFNSASLDYKHACYLEPQTEAYFHRLAFIYYMQGQCLCDQGMFMEALEYFAKAAELKPNYKPYQTRSLACLTALGRYTDCLRLVTNLLEADTPSADLFTLRARLHHQLNQDVQCYYDLKAALRLDPSAAGALSLLGELDEAAEHFHQQAVSKAVEGELSSAVVKISTALEKNPEKAQYYLFRGTLYRRLKDFIAAVEDLALAADLRDAGAKCPEGQKPEDYKGLEDDAQVQLVLTYNDFAVHCFSQGFHNEAAMLLTKAIQEQRNESRLFINRGDCFLKQEEWHFALADYQQAEELDPQNLCIWRRLAMIHSILGLQSLDKLMFREAADKFSVAIKYNPEVAQYYGNRAKAYIRMNSLEEAKQDAFRALILEPTSDEASPQFFLVALLLKLFPGCSLSDVMSSATAKTVKAQLMERTQTWKLTGSTASRLSDKLKRMSLEDDTDNKSEADSRSSRNMDNVEMRHEPCVSQKGQLQSKEQVIQAVKKVLHERQSLYHTGPRLAPLRPANTLESDVCGHKRSRRFGDVMERLECCPFAYSITGLQLALRRTFKV</sequence>
<name>A0A8T2KXQ2_ASTMX</name>
<dbReference type="InterPro" id="IPR011990">
    <property type="entry name" value="TPR-like_helical_dom_sf"/>
</dbReference>
<evidence type="ECO:0000256" key="1">
    <source>
        <dbReference type="PROSITE-ProRule" id="PRU00339"/>
    </source>
</evidence>
<feature type="region of interest" description="Disordered" evidence="2">
    <location>
        <begin position="538"/>
        <end position="566"/>
    </location>
</feature>
<dbReference type="InterPro" id="IPR019734">
    <property type="entry name" value="TPR_rpt"/>
</dbReference>
<dbReference type="EMBL" id="JAICCE010000022">
    <property type="protein sequence ID" value="KAG9261806.1"/>
    <property type="molecule type" value="Genomic_DNA"/>
</dbReference>
<dbReference type="Gene3D" id="1.25.40.10">
    <property type="entry name" value="Tetratricopeptide repeat domain"/>
    <property type="match status" value="5"/>
</dbReference>
<feature type="repeat" description="TPR" evidence="1">
    <location>
        <begin position="132"/>
        <end position="165"/>
    </location>
</feature>
<comment type="caution">
    <text evidence="3">The sequence shown here is derived from an EMBL/GenBank/DDBJ whole genome shotgun (WGS) entry which is preliminary data.</text>
</comment>
<feature type="repeat" description="TPR" evidence="1">
    <location>
        <begin position="372"/>
        <end position="405"/>
    </location>
</feature>
<keyword evidence="1" id="KW-0802">TPR repeat</keyword>
<dbReference type="OrthoDB" id="1926212at2759"/>
<feature type="repeat" description="TPR" evidence="1">
    <location>
        <begin position="447"/>
        <end position="480"/>
    </location>
</feature>
<evidence type="ECO:0000256" key="2">
    <source>
        <dbReference type="SAM" id="MobiDB-lite"/>
    </source>
</evidence>
<evidence type="ECO:0000313" key="3">
    <source>
        <dbReference type="EMBL" id="KAG9261806.1"/>
    </source>
</evidence>
<dbReference type="AlphaFoldDB" id="A0A8T2KXQ2"/>
<dbReference type="PROSITE" id="PS50005">
    <property type="entry name" value="TPR"/>
    <property type="match status" value="4"/>
</dbReference>
<protein>
    <submittedName>
        <fullName evidence="3">Tetratricopeptide repeat protein 16-like isoform X3</fullName>
    </submittedName>
</protein>
<gene>
    <name evidence="3" type="primary">TTC16</name>
    <name evidence="3" type="ORF">AMEX_G25407</name>
</gene>
<proteinExistence type="predicted"/>
<evidence type="ECO:0000313" key="4">
    <source>
        <dbReference type="Proteomes" id="UP000752171"/>
    </source>
</evidence>
<dbReference type="PANTHER" id="PTHR45153:SF1">
    <property type="entry name" value="TETRATRICOPEPTIDE REPEAT PROTEIN 16"/>
    <property type="match status" value="1"/>
</dbReference>
<feature type="repeat" description="TPR" evidence="1">
    <location>
        <begin position="57"/>
        <end position="90"/>
    </location>
</feature>
<dbReference type="SUPFAM" id="SSF48452">
    <property type="entry name" value="TPR-like"/>
    <property type="match status" value="3"/>
</dbReference>
<dbReference type="SMART" id="SM00028">
    <property type="entry name" value="TPR"/>
    <property type="match status" value="10"/>
</dbReference>
<dbReference type="Proteomes" id="UP000752171">
    <property type="component" value="Unassembled WGS sequence"/>
</dbReference>